<proteinExistence type="predicted"/>
<reference evidence="1 2" key="1">
    <citation type="submission" date="2024-04" db="EMBL/GenBank/DDBJ databases">
        <title>Genomic Markers of Mycobacteria.</title>
        <authorList>
            <person name="Soliman M.S."/>
            <person name="Elkholy A."/>
            <person name="Soliman N.S."/>
            <person name="Abbas A."/>
            <person name="Khayrat S."/>
            <person name="Shawky S."/>
        </authorList>
    </citation>
    <scope>NUCLEOTIDE SEQUENCE [LARGE SCALE GENOMIC DNA]</scope>
    <source>
        <strain evidence="1 2">Egy-CU-AM5</strain>
    </source>
</reference>
<name>A0ABV3VCI4_9MYCO</name>
<organism evidence="1 2">
    <name type="scientific">Mycolicibacterium porcinum</name>
    <dbReference type="NCBI Taxonomy" id="39693"/>
    <lineage>
        <taxon>Bacteria</taxon>
        <taxon>Bacillati</taxon>
        <taxon>Actinomycetota</taxon>
        <taxon>Actinomycetes</taxon>
        <taxon>Mycobacteriales</taxon>
        <taxon>Mycobacteriaceae</taxon>
        <taxon>Mycolicibacterium</taxon>
    </lineage>
</organism>
<gene>
    <name evidence="1" type="ORF">ABFW12_11805</name>
</gene>
<dbReference type="Proteomes" id="UP001558474">
    <property type="component" value="Unassembled WGS sequence"/>
</dbReference>
<keyword evidence="2" id="KW-1185">Reference proteome</keyword>
<evidence type="ECO:0000313" key="2">
    <source>
        <dbReference type="Proteomes" id="UP001558474"/>
    </source>
</evidence>
<accession>A0ABV3VCI4</accession>
<dbReference type="RefSeq" id="WP_368573023.1">
    <property type="nucleotide sequence ID" value="NZ_JBDLOU010000020.1"/>
</dbReference>
<protein>
    <submittedName>
        <fullName evidence="1">Uncharacterized protein</fullName>
    </submittedName>
</protein>
<sequence>MMTLREEGRWDTAFDEAITRWHGGGVGLVPRLGCGAGIGLNDWKWSDPWAFGALGVKIWNWEPLGEDFIAQVRDVLDGHRVVYSAYKL</sequence>
<evidence type="ECO:0000313" key="1">
    <source>
        <dbReference type="EMBL" id="MEX3738914.1"/>
    </source>
</evidence>
<dbReference type="EMBL" id="JBDLOU010000020">
    <property type="protein sequence ID" value="MEX3738914.1"/>
    <property type="molecule type" value="Genomic_DNA"/>
</dbReference>
<comment type="caution">
    <text evidence="1">The sequence shown here is derived from an EMBL/GenBank/DDBJ whole genome shotgun (WGS) entry which is preliminary data.</text>
</comment>